<dbReference type="PANTHER" id="PTHR23510">
    <property type="entry name" value="INNER MEMBRANE TRANSPORT PROTEIN YAJR"/>
    <property type="match status" value="1"/>
</dbReference>
<feature type="transmembrane region" description="Helical" evidence="6">
    <location>
        <begin position="132"/>
        <end position="155"/>
    </location>
</feature>
<protein>
    <submittedName>
        <fullName evidence="7">MFS general substrate transporter</fullName>
    </submittedName>
</protein>
<feature type="transmembrane region" description="Helical" evidence="6">
    <location>
        <begin position="73"/>
        <end position="93"/>
    </location>
</feature>
<dbReference type="InterPro" id="IPR036259">
    <property type="entry name" value="MFS_trans_sf"/>
</dbReference>
<dbReference type="GO" id="GO:0022857">
    <property type="term" value="F:transmembrane transporter activity"/>
    <property type="evidence" value="ECO:0007669"/>
    <property type="project" value="InterPro"/>
</dbReference>
<organism evidence="7 8">
    <name type="scientific">Chloropicon primus</name>
    <dbReference type="NCBI Taxonomy" id="1764295"/>
    <lineage>
        <taxon>Eukaryota</taxon>
        <taxon>Viridiplantae</taxon>
        <taxon>Chlorophyta</taxon>
        <taxon>Chloropicophyceae</taxon>
        <taxon>Chloropicales</taxon>
        <taxon>Chloropicaceae</taxon>
        <taxon>Chloropicon</taxon>
    </lineage>
</organism>
<dbReference type="InterPro" id="IPR051068">
    <property type="entry name" value="MFS_Domain-Containing_Protein"/>
</dbReference>
<comment type="subcellular location">
    <subcellularLocation>
        <location evidence="1">Membrane</location>
        <topology evidence="1">Multi-pass membrane protein</topology>
    </subcellularLocation>
</comment>
<dbReference type="Pfam" id="PF07690">
    <property type="entry name" value="MFS_1"/>
    <property type="match status" value="1"/>
</dbReference>
<gene>
    <name evidence="7" type="ORF">A3770_06p45800</name>
</gene>
<dbReference type="PANTHER" id="PTHR23510:SF64">
    <property type="entry name" value="INNER MEMBRANE TRANSPORT PROTEIN YAJR"/>
    <property type="match status" value="1"/>
</dbReference>
<evidence type="ECO:0000313" key="7">
    <source>
        <dbReference type="EMBL" id="QDZ22062.1"/>
    </source>
</evidence>
<dbReference type="GO" id="GO:0016020">
    <property type="term" value="C:membrane"/>
    <property type="evidence" value="ECO:0007669"/>
    <property type="project" value="UniProtKB-SubCell"/>
</dbReference>
<evidence type="ECO:0000256" key="1">
    <source>
        <dbReference type="ARBA" id="ARBA00004141"/>
    </source>
</evidence>
<feature type="transmembrane region" description="Helical" evidence="6">
    <location>
        <begin position="265"/>
        <end position="287"/>
    </location>
</feature>
<feature type="transmembrane region" description="Helical" evidence="6">
    <location>
        <begin position="333"/>
        <end position="353"/>
    </location>
</feature>
<evidence type="ECO:0000256" key="6">
    <source>
        <dbReference type="SAM" id="Phobius"/>
    </source>
</evidence>
<evidence type="ECO:0000256" key="3">
    <source>
        <dbReference type="ARBA" id="ARBA00022989"/>
    </source>
</evidence>
<keyword evidence="8" id="KW-1185">Reference proteome</keyword>
<evidence type="ECO:0000256" key="4">
    <source>
        <dbReference type="ARBA" id="ARBA00023136"/>
    </source>
</evidence>
<feature type="transmembrane region" description="Helical" evidence="6">
    <location>
        <begin position="167"/>
        <end position="190"/>
    </location>
</feature>
<evidence type="ECO:0000256" key="2">
    <source>
        <dbReference type="ARBA" id="ARBA00022692"/>
    </source>
</evidence>
<feature type="transmembrane region" description="Helical" evidence="6">
    <location>
        <begin position="365"/>
        <end position="389"/>
    </location>
</feature>
<keyword evidence="2 6" id="KW-0812">Transmembrane</keyword>
<evidence type="ECO:0000256" key="5">
    <source>
        <dbReference type="SAM" id="MobiDB-lite"/>
    </source>
</evidence>
<name>A0A5B8MS06_9CHLO</name>
<proteinExistence type="predicted"/>
<dbReference type="EMBL" id="CP031039">
    <property type="protein sequence ID" value="QDZ22062.1"/>
    <property type="molecule type" value="Genomic_DNA"/>
</dbReference>
<feature type="transmembrane region" description="Helical" evidence="6">
    <location>
        <begin position="299"/>
        <end position="321"/>
    </location>
</feature>
<accession>A0A5B8MS06</accession>
<dbReference type="Proteomes" id="UP000316726">
    <property type="component" value="Chromosome 6"/>
</dbReference>
<evidence type="ECO:0000313" key="8">
    <source>
        <dbReference type="Proteomes" id="UP000316726"/>
    </source>
</evidence>
<sequence length="455" mass="49201">MTGVRKRQERRAFEVRPSGPPPDEEEDEENENRLPSRWHLAIASYQIFLIYLNYSIVIPTVHKYAESLDAPGGFAGGFAGVLVGAASVGAAVLQPLYRLLLKRSYAVTFLVQACLMLVGSIIYALAGLARTWSLLLVGRVIGGLGGSAYPVMTFLSEAVGKKHRSNVTSIVIGVSRSLGYALGPVFAAALVYVDFRVGELTIDKRNNPGFFIALLCVGQLVAVSWSFPREGSKLVDKKETNESRLPTTSEAAAEDKSKKEKVVHLLTLSWFAVTVFSCPILICGWELGATKLLQGAFGWSIQSSALALGGIIMCTIVPLLLGGKLTYKFSDAFIERVSFTISLVSCVGLFAYGSESEISVWARTLPYLISSFILMNFVTLPTVLAYSHVTKVCRASEIERMQNLLSVVGYLSRGVGAVTGDLLSPNALAGLFMGLLSFILVTNLLLGKRLLPKVS</sequence>
<dbReference type="Gene3D" id="1.20.1250.20">
    <property type="entry name" value="MFS general substrate transporter like domains"/>
    <property type="match status" value="1"/>
</dbReference>
<feature type="transmembrane region" description="Helical" evidence="6">
    <location>
        <begin position="426"/>
        <end position="446"/>
    </location>
</feature>
<dbReference type="OrthoDB" id="5588846at2759"/>
<dbReference type="SUPFAM" id="SSF103473">
    <property type="entry name" value="MFS general substrate transporter"/>
    <property type="match status" value="1"/>
</dbReference>
<feature type="transmembrane region" description="Helical" evidence="6">
    <location>
        <begin position="210"/>
        <end position="228"/>
    </location>
</feature>
<feature type="transmembrane region" description="Helical" evidence="6">
    <location>
        <begin position="401"/>
        <end position="420"/>
    </location>
</feature>
<feature type="region of interest" description="Disordered" evidence="5">
    <location>
        <begin position="1"/>
        <end position="31"/>
    </location>
</feature>
<keyword evidence="4 6" id="KW-0472">Membrane</keyword>
<feature type="transmembrane region" description="Helical" evidence="6">
    <location>
        <begin position="40"/>
        <end position="61"/>
    </location>
</feature>
<feature type="transmembrane region" description="Helical" evidence="6">
    <location>
        <begin position="105"/>
        <end position="126"/>
    </location>
</feature>
<reference evidence="7 8" key="1">
    <citation type="submission" date="2018-07" db="EMBL/GenBank/DDBJ databases">
        <title>The complete nuclear genome of the prasinophyte Chloropicon primus (CCMP1205).</title>
        <authorList>
            <person name="Pombert J.-F."/>
            <person name="Otis C."/>
            <person name="Turmel M."/>
            <person name="Lemieux C."/>
        </authorList>
    </citation>
    <scope>NUCLEOTIDE SEQUENCE [LARGE SCALE GENOMIC DNA]</scope>
    <source>
        <strain evidence="7 8">CCMP1205</strain>
    </source>
</reference>
<dbReference type="InterPro" id="IPR011701">
    <property type="entry name" value="MFS"/>
</dbReference>
<keyword evidence="3 6" id="KW-1133">Transmembrane helix</keyword>
<dbReference type="AlphaFoldDB" id="A0A5B8MS06"/>